<proteinExistence type="predicted"/>
<sequence length="65" mass="7745">MPIWKQFARRNNPNLLREDILISYGLQHCIKTTNGNMLAFGIFALLRFLNWINIQPNKFVVHEQF</sequence>
<gene>
    <name evidence="1" type="ORF">T02_11067</name>
</gene>
<dbReference type="Proteomes" id="UP000054721">
    <property type="component" value="Unassembled WGS sequence"/>
</dbReference>
<evidence type="ECO:0000313" key="1">
    <source>
        <dbReference type="EMBL" id="KRZ51919.1"/>
    </source>
</evidence>
<accession>A0A0V1KX47</accession>
<dbReference type="AlphaFoldDB" id="A0A0V1KX47"/>
<protein>
    <submittedName>
        <fullName evidence="1">Uncharacterized protein</fullName>
    </submittedName>
</protein>
<evidence type="ECO:0000313" key="2">
    <source>
        <dbReference type="Proteomes" id="UP000054721"/>
    </source>
</evidence>
<dbReference type="EMBL" id="JYDW01000209">
    <property type="protein sequence ID" value="KRZ51919.1"/>
    <property type="molecule type" value="Genomic_DNA"/>
</dbReference>
<organism evidence="1 2">
    <name type="scientific">Trichinella nativa</name>
    <dbReference type="NCBI Taxonomy" id="6335"/>
    <lineage>
        <taxon>Eukaryota</taxon>
        <taxon>Metazoa</taxon>
        <taxon>Ecdysozoa</taxon>
        <taxon>Nematoda</taxon>
        <taxon>Enoplea</taxon>
        <taxon>Dorylaimia</taxon>
        <taxon>Trichinellida</taxon>
        <taxon>Trichinellidae</taxon>
        <taxon>Trichinella</taxon>
    </lineage>
</organism>
<comment type="caution">
    <text evidence="1">The sequence shown here is derived from an EMBL/GenBank/DDBJ whole genome shotgun (WGS) entry which is preliminary data.</text>
</comment>
<keyword evidence="2" id="KW-1185">Reference proteome</keyword>
<reference evidence="1 2" key="1">
    <citation type="submission" date="2015-05" db="EMBL/GenBank/DDBJ databases">
        <title>Evolution of Trichinella species and genotypes.</title>
        <authorList>
            <person name="Korhonen P.K."/>
            <person name="Edoardo P."/>
            <person name="Giuseppe L.R."/>
            <person name="Gasser R.B."/>
        </authorList>
    </citation>
    <scope>NUCLEOTIDE SEQUENCE [LARGE SCALE GENOMIC DNA]</scope>
    <source>
        <strain evidence="1">ISS10</strain>
    </source>
</reference>
<name>A0A0V1KX47_9BILA</name>